<protein>
    <submittedName>
        <fullName evidence="2">Uncharacterized protein</fullName>
    </submittedName>
</protein>
<feature type="region of interest" description="Disordered" evidence="1">
    <location>
        <begin position="203"/>
        <end position="226"/>
    </location>
</feature>
<feature type="region of interest" description="Disordered" evidence="1">
    <location>
        <begin position="1"/>
        <end position="99"/>
    </location>
</feature>
<evidence type="ECO:0000256" key="1">
    <source>
        <dbReference type="SAM" id="MobiDB-lite"/>
    </source>
</evidence>
<feature type="compositionally biased region" description="Low complexity" evidence="1">
    <location>
        <begin position="210"/>
        <end position="226"/>
    </location>
</feature>
<name>A0ABR0ENV0_ZASCE</name>
<feature type="compositionally biased region" description="Pro residues" evidence="1">
    <location>
        <begin position="32"/>
        <end position="53"/>
    </location>
</feature>
<organism evidence="2 3">
    <name type="scientific">Zasmidium cellare</name>
    <name type="common">Wine cellar mold</name>
    <name type="synonym">Racodium cellare</name>
    <dbReference type="NCBI Taxonomy" id="395010"/>
    <lineage>
        <taxon>Eukaryota</taxon>
        <taxon>Fungi</taxon>
        <taxon>Dikarya</taxon>
        <taxon>Ascomycota</taxon>
        <taxon>Pezizomycotina</taxon>
        <taxon>Dothideomycetes</taxon>
        <taxon>Dothideomycetidae</taxon>
        <taxon>Mycosphaerellales</taxon>
        <taxon>Mycosphaerellaceae</taxon>
        <taxon>Zasmidium</taxon>
    </lineage>
</organism>
<dbReference type="Proteomes" id="UP001305779">
    <property type="component" value="Unassembled WGS sequence"/>
</dbReference>
<dbReference type="PANTHER" id="PTHR37014:SF8">
    <property type="entry name" value="RICH PROTEIN, PUTATIVE (AFU_ORTHOLOGUE AFUA_7G04870)-RELATED"/>
    <property type="match status" value="1"/>
</dbReference>
<gene>
    <name evidence="2" type="ORF">PRZ48_005918</name>
</gene>
<comment type="caution">
    <text evidence="2">The sequence shown here is derived from an EMBL/GenBank/DDBJ whole genome shotgun (WGS) entry which is preliminary data.</text>
</comment>
<accession>A0ABR0ENV0</accession>
<evidence type="ECO:0000313" key="2">
    <source>
        <dbReference type="EMBL" id="KAK4502493.1"/>
    </source>
</evidence>
<dbReference type="EMBL" id="JAXOVC010000004">
    <property type="protein sequence ID" value="KAK4502493.1"/>
    <property type="molecule type" value="Genomic_DNA"/>
</dbReference>
<feature type="compositionally biased region" description="Low complexity" evidence="1">
    <location>
        <begin position="136"/>
        <end position="146"/>
    </location>
</feature>
<feature type="compositionally biased region" description="Low complexity" evidence="1">
    <location>
        <begin position="80"/>
        <end position="89"/>
    </location>
</feature>
<dbReference type="PANTHER" id="PTHR37014">
    <property type="entry name" value="EXPRESSION LETHALITY PROTEIN HEL10, PUTATIVE (AFU_ORTHOLOGUE AFUA_1G06580)-RELATED"/>
    <property type="match status" value="1"/>
</dbReference>
<evidence type="ECO:0000313" key="3">
    <source>
        <dbReference type="Proteomes" id="UP001305779"/>
    </source>
</evidence>
<sequence length="442" mass="48184">MSQPPYGYAPPVWHQPPPVTGPAWDYNNPGYGYPPPADNQTHPHPPPLTPQPPSYDARPSNADYYHQQQHPQPPPPPTAQPHLQTPPHQSAVPSPAQSAFIEENDLVQRMRSVGISEHQISAVIRKPSPQPPGNGYSAYAPPASQYPTPPPASLNGPPTDADRGVMGALAGGAAGAYGGHQLGHGVIGAIGGAYAGHKLEDAYQKHHHSASQSHSQQAAPSSVSSQWPLGLPKGSTIVFEYYPTGVEKDKKMGKIHSYSLIQPKTAISNPYYTATFVDDKRFTKNPGLRMHRGSTWVASCSYHSSSNMKPKHPWTTWEKWDPCEETWLSDTGMLPGQEFKWVYDWEDKPAKEKNAGSILRCAHNDDEAKEIARVVMYQAEQGKIEIPSDAISSQDQLDELVSNSFMQMQQKRNGWESSGSGTPSYGYELGNAFVQGLASGGN</sequence>
<keyword evidence="3" id="KW-1185">Reference proteome</keyword>
<feature type="region of interest" description="Disordered" evidence="1">
    <location>
        <begin position="122"/>
        <end position="161"/>
    </location>
</feature>
<reference evidence="2 3" key="1">
    <citation type="journal article" date="2023" name="G3 (Bethesda)">
        <title>A chromosome-level genome assembly of Zasmidium syzygii isolated from banana leaves.</title>
        <authorList>
            <person name="van Westerhoven A.C."/>
            <person name="Mehrabi R."/>
            <person name="Talebi R."/>
            <person name="Steentjes M.B.F."/>
            <person name="Corcolon B."/>
            <person name="Chong P.A."/>
            <person name="Kema G.H.J."/>
            <person name="Seidl M.F."/>
        </authorList>
    </citation>
    <scope>NUCLEOTIDE SEQUENCE [LARGE SCALE GENOMIC DNA]</scope>
    <source>
        <strain evidence="2 3">P124</strain>
    </source>
</reference>
<proteinExistence type="predicted"/>